<evidence type="ECO:0000256" key="9">
    <source>
        <dbReference type="ARBA" id="ARBA00022840"/>
    </source>
</evidence>
<evidence type="ECO:0000256" key="10">
    <source>
        <dbReference type="ARBA" id="ARBA00022989"/>
    </source>
</evidence>
<dbReference type="EC" id="2.7.13.3" evidence="3"/>
<evidence type="ECO:0000256" key="7">
    <source>
        <dbReference type="ARBA" id="ARBA00022741"/>
    </source>
</evidence>
<protein>
    <recommendedName>
        <fullName evidence="3">histidine kinase</fullName>
        <ecNumber evidence="3">2.7.13.3</ecNumber>
    </recommendedName>
</protein>
<dbReference type="Pfam" id="PF02518">
    <property type="entry name" value="HATPase_c"/>
    <property type="match status" value="1"/>
</dbReference>
<dbReference type="Gene3D" id="1.10.287.130">
    <property type="match status" value="1"/>
</dbReference>
<dbReference type="PRINTS" id="PR00344">
    <property type="entry name" value="BCTRLSENSOR"/>
</dbReference>
<feature type="domain" description="Histidine kinase" evidence="13">
    <location>
        <begin position="246"/>
        <end position="446"/>
    </location>
</feature>
<evidence type="ECO:0000256" key="5">
    <source>
        <dbReference type="ARBA" id="ARBA00022679"/>
    </source>
</evidence>
<comment type="catalytic activity">
    <reaction evidence="1">
        <text>ATP + protein L-histidine = ADP + protein N-phospho-L-histidine.</text>
        <dbReference type="EC" id="2.7.13.3"/>
    </reaction>
</comment>
<keyword evidence="8" id="KW-0418">Kinase</keyword>
<evidence type="ECO:0000313" key="14">
    <source>
        <dbReference type="EMBL" id="MCL2914311.1"/>
    </source>
</evidence>
<comment type="caution">
    <text evidence="14">The sequence shown here is derived from an EMBL/GenBank/DDBJ whole genome shotgun (WGS) entry which is preliminary data.</text>
</comment>
<keyword evidence="10 12" id="KW-1133">Transmembrane helix</keyword>
<evidence type="ECO:0000256" key="12">
    <source>
        <dbReference type="SAM" id="Phobius"/>
    </source>
</evidence>
<keyword evidence="7" id="KW-0547">Nucleotide-binding</keyword>
<dbReference type="SUPFAM" id="SSF55874">
    <property type="entry name" value="ATPase domain of HSP90 chaperone/DNA topoisomerase II/histidine kinase"/>
    <property type="match status" value="1"/>
</dbReference>
<dbReference type="GO" id="GO:0005524">
    <property type="term" value="F:ATP binding"/>
    <property type="evidence" value="ECO:0007669"/>
    <property type="project" value="UniProtKB-KW"/>
</dbReference>
<dbReference type="PROSITE" id="PS50109">
    <property type="entry name" value="HIS_KIN"/>
    <property type="match status" value="1"/>
</dbReference>
<comment type="subcellular location">
    <subcellularLocation>
        <location evidence="2">Membrane</location>
    </subcellularLocation>
</comment>
<dbReference type="InterPro" id="IPR058619">
    <property type="entry name" value="PhoQ/CarS-like_HATPase"/>
</dbReference>
<keyword evidence="9 14" id="KW-0067">ATP-binding</keyword>
<dbReference type="PANTHER" id="PTHR45436:SF4">
    <property type="entry name" value="SENSOR PROTEIN PHOQ"/>
    <property type="match status" value="1"/>
</dbReference>
<dbReference type="InterPro" id="IPR003594">
    <property type="entry name" value="HATPase_dom"/>
</dbReference>
<dbReference type="InterPro" id="IPR004358">
    <property type="entry name" value="Sig_transdc_His_kin-like_C"/>
</dbReference>
<dbReference type="Proteomes" id="UP001202831">
    <property type="component" value="Unassembled WGS sequence"/>
</dbReference>
<proteinExistence type="predicted"/>
<accession>A0ABT0N8X7</accession>
<dbReference type="SMART" id="SM00387">
    <property type="entry name" value="HATPase_c"/>
    <property type="match status" value="1"/>
</dbReference>
<evidence type="ECO:0000256" key="3">
    <source>
        <dbReference type="ARBA" id="ARBA00012438"/>
    </source>
</evidence>
<evidence type="ECO:0000259" key="13">
    <source>
        <dbReference type="PROSITE" id="PS50109"/>
    </source>
</evidence>
<dbReference type="Gene3D" id="3.30.565.10">
    <property type="entry name" value="Histidine kinase-like ATPase, C-terminal domain"/>
    <property type="match status" value="1"/>
</dbReference>
<gene>
    <name evidence="14" type="ORF">L2725_11085</name>
</gene>
<keyword evidence="15" id="KW-1185">Reference proteome</keyword>
<dbReference type="EMBL" id="JAKIKT010000003">
    <property type="protein sequence ID" value="MCL2914311.1"/>
    <property type="molecule type" value="Genomic_DNA"/>
</dbReference>
<keyword evidence="5" id="KW-0808">Transferase</keyword>
<organism evidence="14 15">
    <name type="scientific">Shewanella corallii</name>
    <dbReference type="NCBI Taxonomy" id="560080"/>
    <lineage>
        <taxon>Bacteria</taxon>
        <taxon>Pseudomonadati</taxon>
        <taxon>Pseudomonadota</taxon>
        <taxon>Gammaproteobacteria</taxon>
        <taxon>Alteromonadales</taxon>
        <taxon>Shewanellaceae</taxon>
        <taxon>Shewanella</taxon>
    </lineage>
</organism>
<dbReference type="PANTHER" id="PTHR45436">
    <property type="entry name" value="SENSOR HISTIDINE KINASE YKOH"/>
    <property type="match status" value="1"/>
</dbReference>
<sequence>MPLKMKKRLMARMFFTSLTIIALVGLGLAVLINVLHEQNAYNEETAELIAEIPSVAAELRESKQLPPNVDWLERNRLPKRYVMAACGPDFSQLWTSAKATELKLFDACEKFDEIRGDSPPYFIEPAGGKGYYAYLLAVELGGKKYSLLVMKDAAKIQQENREFSERTYWRLALVMGAAFILLASAGYWGLRPLVTMRNELLAINQGKSSELSADYPTELEGVSAALNQLLRQSSDQQQRVEHSMNDLAHSLKTRLAAVHAITDDKSLSREEANDRIMAQIGQMDQLVKYQLKRATMGRKGLKQESVLLTPMLSQITMMLDKVYREKQVKLTSCVSEDVMFPGGQEDLMELLGNLMENAYRLCISEVRVSAVSRDGQFELVVEDDGPGIEESLRDKVLQRGVRADSRSPGQGIGLAVCDEIVSSYQGTLTIENSVLEGAQFRVRLPV</sequence>
<dbReference type="InterPro" id="IPR005467">
    <property type="entry name" value="His_kinase_dom"/>
</dbReference>
<reference evidence="14 15" key="1">
    <citation type="submission" date="2022-01" db="EMBL/GenBank/DDBJ databases">
        <title>Whole genome-based taxonomy of the Shewanellaceae.</title>
        <authorList>
            <person name="Martin-Rodriguez A.J."/>
        </authorList>
    </citation>
    <scope>NUCLEOTIDE SEQUENCE [LARGE SCALE GENOMIC DNA]</scope>
    <source>
        <strain evidence="14 15">DSM 21332</strain>
    </source>
</reference>
<evidence type="ECO:0000256" key="8">
    <source>
        <dbReference type="ARBA" id="ARBA00022777"/>
    </source>
</evidence>
<evidence type="ECO:0000256" key="1">
    <source>
        <dbReference type="ARBA" id="ARBA00000085"/>
    </source>
</evidence>
<dbReference type="InterPro" id="IPR036890">
    <property type="entry name" value="HATPase_C_sf"/>
</dbReference>
<dbReference type="CDD" id="cd16954">
    <property type="entry name" value="HATPase_PhoQ-like"/>
    <property type="match status" value="1"/>
</dbReference>
<name>A0ABT0N8X7_9GAMM</name>
<keyword evidence="6 12" id="KW-0812">Transmembrane</keyword>
<dbReference type="RefSeq" id="WP_249249020.1">
    <property type="nucleotide sequence ID" value="NZ_JAKIKT010000003.1"/>
</dbReference>
<dbReference type="InterPro" id="IPR050428">
    <property type="entry name" value="TCS_sensor_his_kinase"/>
</dbReference>
<evidence type="ECO:0000256" key="4">
    <source>
        <dbReference type="ARBA" id="ARBA00022553"/>
    </source>
</evidence>
<keyword evidence="4" id="KW-0597">Phosphoprotein</keyword>
<feature type="transmembrane region" description="Helical" evidence="12">
    <location>
        <begin position="168"/>
        <end position="190"/>
    </location>
</feature>
<evidence type="ECO:0000313" key="15">
    <source>
        <dbReference type="Proteomes" id="UP001202831"/>
    </source>
</evidence>
<keyword evidence="11 12" id="KW-0472">Membrane</keyword>
<evidence type="ECO:0000256" key="11">
    <source>
        <dbReference type="ARBA" id="ARBA00023136"/>
    </source>
</evidence>
<evidence type="ECO:0000256" key="2">
    <source>
        <dbReference type="ARBA" id="ARBA00004370"/>
    </source>
</evidence>
<evidence type="ECO:0000256" key="6">
    <source>
        <dbReference type="ARBA" id="ARBA00022692"/>
    </source>
</evidence>